<dbReference type="Proteomes" id="UP000237105">
    <property type="component" value="Unassembled WGS sequence"/>
</dbReference>
<evidence type="ECO:0008006" key="4">
    <source>
        <dbReference type="Google" id="ProtNLM"/>
    </source>
</evidence>
<proteinExistence type="predicted"/>
<sequence>MEGKMRLQAFSAAADLMRRNWTRGTILMVLYALWRLAVGLMLTLSDFFPRWELLFQGVRYKAVLEWLLSIGAGHEPRHFGGLLL</sequence>
<evidence type="ECO:0000313" key="2">
    <source>
        <dbReference type="EMBL" id="PON59308.1"/>
    </source>
</evidence>
<evidence type="ECO:0000256" key="1">
    <source>
        <dbReference type="SAM" id="Phobius"/>
    </source>
</evidence>
<evidence type="ECO:0000313" key="3">
    <source>
        <dbReference type="Proteomes" id="UP000237105"/>
    </source>
</evidence>
<accession>A0A2P5CE49</accession>
<reference evidence="3" key="1">
    <citation type="submission" date="2016-06" db="EMBL/GenBank/DDBJ databases">
        <title>Parallel loss of symbiosis genes in relatives of nitrogen-fixing non-legume Parasponia.</title>
        <authorList>
            <person name="Van Velzen R."/>
            <person name="Holmer R."/>
            <person name="Bu F."/>
            <person name="Rutten L."/>
            <person name="Van Zeijl A."/>
            <person name="Liu W."/>
            <person name="Santuari L."/>
            <person name="Cao Q."/>
            <person name="Sharma T."/>
            <person name="Shen D."/>
            <person name="Roswanjaya Y."/>
            <person name="Wardhani T."/>
            <person name="Kalhor M.S."/>
            <person name="Jansen J."/>
            <person name="Van den Hoogen J."/>
            <person name="Gungor B."/>
            <person name="Hartog M."/>
            <person name="Hontelez J."/>
            <person name="Verver J."/>
            <person name="Yang W.-C."/>
            <person name="Schijlen E."/>
            <person name="Repin R."/>
            <person name="Schilthuizen M."/>
            <person name="Schranz E."/>
            <person name="Heidstra R."/>
            <person name="Miyata K."/>
            <person name="Fedorova E."/>
            <person name="Kohlen W."/>
            <person name="Bisseling T."/>
            <person name="Smit S."/>
            <person name="Geurts R."/>
        </authorList>
    </citation>
    <scope>NUCLEOTIDE SEQUENCE [LARGE SCALE GENOMIC DNA]</scope>
    <source>
        <strain evidence="3">cv. WU1-14</strain>
    </source>
</reference>
<comment type="caution">
    <text evidence="2">The sequence shown here is derived from an EMBL/GenBank/DDBJ whole genome shotgun (WGS) entry which is preliminary data.</text>
</comment>
<feature type="transmembrane region" description="Helical" evidence="1">
    <location>
        <begin position="21"/>
        <end position="44"/>
    </location>
</feature>
<dbReference type="AlphaFoldDB" id="A0A2P5CE49"/>
<keyword evidence="1" id="KW-0812">Transmembrane</keyword>
<gene>
    <name evidence="2" type="ORF">PanWU01x14_160570</name>
</gene>
<organism evidence="2 3">
    <name type="scientific">Parasponia andersonii</name>
    <name type="common">Sponia andersonii</name>
    <dbReference type="NCBI Taxonomy" id="3476"/>
    <lineage>
        <taxon>Eukaryota</taxon>
        <taxon>Viridiplantae</taxon>
        <taxon>Streptophyta</taxon>
        <taxon>Embryophyta</taxon>
        <taxon>Tracheophyta</taxon>
        <taxon>Spermatophyta</taxon>
        <taxon>Magnoliopsida</taxon>
        <taxon>eudicotyledons</taxon>
        <taxon>Gunneridae</taxon>
        <taxon>Pentapetalae</taxon>
        <taxon>rosids</taxon>
        <taxon>fabids</taxon>
        <taxon>Rosales</taxon>
        <taxon>Cannabaceae</taxon>
        <taxon>Parasponia</taxon>
    </lineage>
</organism>
<dbReference type="OrthoDB" id="1095660at2759"/>
<name>A0A2P5CE49_PARAD</name>
<keyword evidence="1" id="KW-0472">Membrane</keyword>
<keyword evidence="3" id="KW-1185">Reference proteome</keyword>
<protein>
    <recommendedName>
        <fullName evidence="4">Transmembrane protein</fullName>
    </recommendedName>
</protein>
<dbReference type="EMBL" id="JXTB01000141">
    <property type="protein sequence ID" value="PON59308.1"/>
    <property type="molecule type" value="Genomic_DNA"/>
</dbReference>
<keyword evidence="1" id="KW-1133">Transmembrane helix</keyword>